<feature type="signal peptide" evidence="1">
    <location>
        <begin position="1"/>
        <end position="25"/>
    </location>
</feature>
<reference evidence="2 3" key="1">
    <citation type="journal article" date="2014" name="Int. J. Syst. Evol. Microbiol.">
        <title>Complete genome sequence of Corynebacterium casei LMG S-19264T (=DSM 44701T), isolated from a smear-ripened cheese.</title>
        <authorList>
            <consortium name="US DOE Joint Genome Institute (JGI-PGF)"/>
            <person name="Walter F."/>
            <person name="Albersmeier A."/>
            <person name="Kalinowski J."/>
            <person name="Ruckert C."/>
        </authorList>
    </citation>
    <scope>NUCLEOTIDE SEQUENCE [LARGE SCALE GENOMIC DNA]</scope>
    <source>
        <strain evidence="2 3">CGMCC 1.12976</strain>
    </source>
</reference>
<comment type="caution">
    <text evidence="2">The sequence shown here is derived from an EMBL/GenBank/DDBJ whole genome shotgun (WGS) entry which is preliminary data.</text>
</comment>
<protein>
    <recommendedName>
        <fullName evidence="4">Lipoprotein</fullName>
    </recommendedName>
</protein>
<evidence type="ECO:0008006" key="4">
    <source>
        <dbReference type="Google" id="ProtNLM"/>
    </source>
</evidence>
<organism evidence="2 3">
    <name type="scientific">Subtercola lobariae</name>
    <dbReference type="NCBI Taxonomy" id="1588641"/>
    <lineage>
        <taxon>Bacteria</taxon>
        <taxon>Bacillati</taxon>
        <taxon>Actinomycetota</taxon>
        <taxon>Actinomycetes</taxon>
        <taxon>Micrococcales</taxon>
        <taxon>Microbacteriaceae</taxon>
        <taxon>Subtercola</taxon>
    </lineage>
</organism>
<gene>
    <name evidence="2" type="ORF">GCM10011399_04650</name>
</gene>
<dbReference type="RefSeq" id="WP_188673042.1">
    <property type="nucleotide sequence ID" value="NZ_BMGP01000001.1"/>
</dbReference>
<name>A0A917B168_9MICO</name>
<evidence type="ECO:0000313" key="3">
    <source>
        <dbReference type="Proteomes" id="UP000598775"/>
    </source>
</evidence>
<dbReference type="AlphaFoldDB" id="A0A917B168"/>
<keyword evidence="1" id="KW-0732">Signal</keyword>
<evidence type="ECO:0000256" key="1">
    <source>
        <dbReference type="SAM" id="SignalP"/>
    </source>
</evidence>
<evidence type="ECO:0000313" key="2">
    <source>
        <dbReference type="EMBL" id="GGF13846.1"/>
    </source>
</evidence>
<sequence>MGKISQRLVISAAAVVVSVSLAGCADLPAQVAAQIHPPGLSASADPNGSGQQTALDRFTAAAQTKIPSILASANGVFSAIDIASSPPDTIDYTYTYAKQIDPVAASQYFDGKSATLQASCDSDVFPAMKLAGITGTVHVVYTYVNADGSQIWSKDFTPSAG</sequence>
<proteinExistence type="predicted"/>
<dbReference type="PROSITE" id="PS51257">
    <property type="entry name" value="PROKAR_LIPOPROTEIN"/>
    <property type="match status" value="1"/>
</dbReference>
<feature type="chain" id="PRO_5039453756" description="Lipoprotein" evidence="1">
    <location>
        <begin position="26"/>
        <end position="161"/>
    </location>
</feature>
<accession>A0A917B168</accession>
<dbReference type="EMBL" id="BMGP01000001">
    <property type="protein sequence ID" value="GGF13846.1"/>
    <property type="molecule type" value="Genomic_DNA"/>
</dbReference>
<dbReference type="Proteomes" id="UP000598775">
    <property type="component" value="Unassembled WGS sequence"/>
</dbReference>
<keyword evidence="3" id="KW-1185">Reference proteome</keyword>